<dbReference type="KEGG" id="aba:Acid345_3763"/>
<keyword evidence="3" id="KW-1185">Reference proteome</keyword>
<dbReference type="InterPro" id="IPR003115">
    <property type="entry name" value="ParB_N"/>
</dbReference>
<organism evidence="2 3">
    <name type="scientific">Koribacter versatilis (strain Ellin345)</name>
    <dbReference type="NCBI Taxonomy" id="204669"/>
    <lineage>
        <taxon>Bacteria</taxon>
        <taxon>Pseudomonadati</taxon>
        <taxon>Acidobacteriota</taxon>
        <taxon>Terriglobia</taxon>
        <taxon>Terriglobales</taxon>
        <taxon>Candidatus Korobacteraceae</taxon>
        <taxon>Candidatus Korobacter</taxon>
    </lineage>
</organism>
<protein>
    <recommendedName>
        <fullName evidence="1">ParB-like N-terminal domain-containing protein</fullName>
    </recommendedName>
</protein>
<dbReference type="SUPFAM" id="SSF110849">
    <property type="entry name" value="ParB/Sulfiredoxin"/>
    <property type="match status" value="1"/>
</dbReference>
<reference evidence="2 3" key="1">
    <citation type="journal article" date="2009" name="Appl. Environ. Microbiol.">
        <title>Three genomes from the phylum Acidobacteria provide insight into the lifestyles of these microorganisms in soils.</title>
        <authorList>
            <person name="Ward N.L."/>
            <person name="Challacombe J.F."/>
            <person name="Janssen P.H."/>
            <person name="Henrissat B."/>
            <person name="Coutinho P.M."/>
            <person name="Wu M."/>
            <person name="Xie G."/>
            <person name="Haft D.H."/>
            <person name="Sait M."/>
            <person name="Badger J."/>
            <person name="Barabote R.D."/>
            <person name="Bradley B."/>
            <person name="Brettin T.S."/>
            <person name="Brinkac L.M."/>
            <person name="Bruce D."/>
            <person name="Creasy T."/>
            <person name="Daugherty S.C."/>
            <person name="Davidsen T.M."/>
            <person name="DeBoy R.T."/>
            <person name="Detter J.C."/>
            <person name="Dodson R.J."/>
            <person name="Durkin A.S."/>
            <person name="Ganapathy A."/>
            <person name="Gwinn-Giglio M."/>
            <person name="Han C.S."/>
            <person name="Khouri H."/>
            <person name="Kiss H."/>
            <person name="Kothari S.P."/>
            <person name="Madupu R."/>
            <person name="Nelson K.E."/>
            <person name="Nelson W.C."/>
            <person name="Paulsen I."/>
            <person name="Penn K."/>
            <person name="Ren Q."/>
            <person name="Rosovitz M.J."/>
            <person name="Selengut J.D."/>
            <person name="Shrivastava S."/>
            <person name="Sullivan S.A."/>
            <person name="Tapia R."/>
            <person name="Thompson L.S."/>
            <person name="Watkins K.L."/>
            <person name="Yang Q."/>
            <person name="Yu C."/>
            <person name="Zafar N."/>
            <person name="Zhou L."/>
            <person name="Kuske C.R."/>
        </authorList>
    </citation>
    <scope>NUCLEOTIDE SEQUENCE [LARGE SCALE GENOMIC DNA]</scope>
    <source>
        <strain evidence="2 3">Ellin345</strain>
    </source>
</reference>
<evidence type="ECO:0000313" key="2">
    <source>
        <dbReference type="EMBL" id="ABF42763.1"/>
    </source>
</evidence>
<dbReference type="AlphaFoldDB" id="Q1IK37"/>
<sequence length="98" mass="11191">MDNLQLSAIRLDFQPNENLDERTVLVYVEQVKRGEPLGPLVVRHDGESYFLQDGFHRAEAARRCGLATVRAEVSEGTLEQMEAEFRAFVQTIQKDLAR</sequence>
<dbReference type="RefSeq" id="WP_011524562.1">
    <property type="nucleotide sequence ID" value="NC_008009.1"/>
</dbReference>
<dbReference type="Proteomes" id="UP000002432">
    <property type="component" value="Chromosome"/>
</dbReference>
<dbReference type="EnsemblBacteria" id="ABF42763">
    <property type="protein sequence ID" value="ABF42763"/>
    <property type="gene ID" value="Acid345_3763"/>
</dbReference>
<evidence type="ECO:0000259" key="1">
    <source>
        <dbReference type="Pfam" id="PF02195"/>
    </source>
</evidence>
<proteinExistence type="predicted"/>
<dbReference type="STRING" id="204669.Acid345_3763"/>
<gene>
    <name evidence="2" type="ordered locus">Acid345_3763</name>
</gene>
<feature type="domain" description="ParB-like N-terminal" evidence="1">
    <location>
        <begin position="3"/>
        <end position="81"/>
    </location>
</feature>
<dbReference type="EMBL" id="CP000360">
    <property type="protein sequence ID" value="ABF42763.1"/>
    <property type="molecule type" value="Genomic_DNA"/>
</dbReference>
<dbReference type="OrthoDB" id="569300at2"/>
<evidence type="ECO:0000313" key="3">
    <source>
        <dbReference type="Proteomes" id="UP000002432"/>
    </source>
</evidence>
<dbReference type="HOGENOM" id="CLU_2330084_0_0_0"/>
<name>Q1IK37_KORVE</name>
<dbReference type="Gene3D" id="3.90.1530.10">
    <property type="entry name" value="Conserved hypothetical protein from pyrococcus furiosus pfu- 392566-001, ParB domain"/>
    <property type="match status" value="1"/>
</dbReference>
<dbReference type="Pfam" id="PF02195">
    <property type="entry name" value="ParB_N"/>
    <property type="match status" value="1"/>
</dbReference>
<dbReference type="InterPro" id="IPR036086">
    <property type="entry name" value="ParB/Sulfiredoxin_sf"/>
</dbReference>
<accession>Q1IK37</accession>